<protein>
    <submittedName>
        <fullName evidence="1">Uncharacterized protein</fullName>
    </submittedName>
</protein>
<dbReference type="RefSeq" id="XP_025435425.1">
    <property type="nucleotide sequence ID" value="XM_025580099.1"/>
</dbReference>
<accession>A0A318ZYS3</accession>
<keyword evidence="2" id="KW-1185">Reference proteome</keyword>
<sequence length="81" mass="9099">MNRLVAASLLRSTALPLQRPTRVVTRHHPLSPVTPTMKMIWEAEVMRTGGEGRSEVYKEIQISILCERVSSRGDIQVRGLS</sequence>
<dbReference type="GeneID" id="37081328"/>
<dbReference type="EMBL" id="KZ821219">
    <property type="protein sequence ID" value="PYH49443.1"/>
    <property type="molecule type" value="Genomic_DNA"/>
</dbReference>
<dbReference type="AlphaFoldDB" id="A0A318ZYS3"/>
<evidence type="ECO:0000313" key="1">
    <source>
        <dbReference type="EMBL" id="PYH49443.1"/>
    </source>
</evidence>
<dbReference type="Proteomes" id="UP000248349">
    <property type="component" value="Unassembled WGS sequence"/>
</dbReference>
<evidence type="ECO:0000313" key="2">
    <source>
        <dbReference type="Proteomes" id="UP000248349"/>
    </source>
</evidence>
<gene>
    <name evidence="1" type="ORF">BP01DRAFT_77250</name>
</gene>
<name>A0A318ZYS3_9EURO</name>
<reference evidence="1 2" key="1">
    <citation type="submission" date="2016-12" db="EMBL/GenBank/DDBJ databases">
        <title>The genomes of Aspergillus section Nigri reveals drivers in fungal speciation.</title>
        <authorList>
            <consortium name="DOE Joint Genome Institute"/>
            <person name="Vesth T.C."/>
            <person name="Nybo J."/>
            <person name="Theobald S."/>
            <person name="Brandl J."/>
            <person name="Frisvad J.C."/>
            <person name="Nielsen K.F."/>
            <person name="Lyhne E.K."/>
            <person name="Kogle M.E."/>
            <person name="Kuo A."/>
            <person name="Riley R."/>
            <person name="Clum A."/>
            <person name="Nolan M."/>
            <person name="Lipzen A."/>
            <person name="Salamov A."/>
            <person name="Henrissat B."/>
            <person name="Wiebenga A."/>
            <person name="De Vries R.P."/>
            <person name="Grigoriev I.V."/>
            <person name="Mortensen U.H."/>
            <person name="Andersen M.R."/>
            <person name="Baker S.E."/>
        </authorList>
    </citation>
    <scope>NUCLEOTIDE SEQUENCE [LARGE SCALE GENOMIC DNA]</scope>
    <source>
        <strain evidence="1 2">JOP 1030-1</strain>
    </source>
</reference>
<organism evidence="1 2">
    <name type="scientific">Aspergillus saccharolyticus JOP 1030-1</name>
    <dbReference type="NCBI Taxonomy" id="1450539"/>
    <lineage>
        <taxon>Eukaryota</taxon>
        <taxon>Fungi</taxon>
        <taxon>Dikarya</taxon>
        <taxon>Ascomycota</taxon>
        <taxon>Pezizomycotina</taxon>
        <taxon>Eurotiomycetes</taxon>
        <taxon>Eurotiomycetidae</taxon>
        <taxon>Eurotiales</taxon>
        <taxon>Aspergillaceae</taxon>
        <taxon>Aspergillus</taxon>
        <taxon>Aspergillus subgen. Circumdati</taxon>
    </lineage>
</organism>
<proteinExistence type="predicted"/>